<evidence type="ECO:0000313" key="2">
    <source>
        <dbReference type="EMBL" id="MPL75571.1"/>
    </source>
</evidence>
<feature type="compositionally biased region" description="Basic and acidic residues" evidence="1">
    <location>
        <begin position="357"/>
        <end position="371"/>
    </location>
</feature>
<sequence>MRQEGARGIQRFTDRHVHVEVTIGAQPADKGHATLGLGTRDVIGQQRLLPHLTDRIVGDVLGRAGAREFAIAHRALVAFPGGEMLVLGDPGIGHVDLAVIHHRTALIVALIAETLEIEGAIAEPAEFIVEPAIERPRIEHVVILPRLVAAEGGAKPQLDRRMVEDPLDHRGIAVFRHALETVEEIIVVIVEAHRQPLQDRGRQLGGLHPPLLDRIALEEGLVEIAADEAQRLFLEGLRIGDRGVGLFLGDEGAGLVGAQGLAEELVDRVQVDRQREHAQLPLRVARGGLHPVLVGLEDLEAVNVVPDLGIVGVEDVRAVDMHHHAGFRVALGMAVAGDVVAGIDDGDPVPGLGQMPPDHRTGQPGPDEKNMHESLRKQDRFTLATVSGAGQWHSAALCPCHHAPVLA</sequence>
<organism evidence="2">
    <name type="scientific">bioreactor metagenome</name>
    <dbReference type="NCBI Taxonomy" id="1076179"/>
    <lineage>
        <taxon>unclassified sequences</taxon>
        <taxon>metagenomes</taxon>
        <taxon>ecological metagenomes</taxon>
    </lineage>
</organism>
<dbReference type="EMBL" id="VSSQ01000089">
    <property type="protein sequence ID" value="MPL75571.1"/>
    <property type="molecule type" value="Genomic_DNA"/>
</dbReference>
<accession>A0A644U9F2</accession>
<gene>
    <name evidence="2" type="ORF">SDC9_21397</name>
</gene>
<name>A0A644U9F2_9ZZZZ</name>
<reference evidence="2" key="1">
    <citation type="submission" date="2019-08" db="EMBL/GenBank/DDBJ databases">
        <authorList>
            <person name="Kucharzyk K."/>
            <person name="Murdoch R.W."/>
            <person name="Higgins S."/>
            <person name="Loffler F."/>
        </authorList>
    </citation>
    <scope>NUCLEOTIDE SEQUENCE</scope>
</reference>
<protein>
    <submittedName>
        <fullName evidence="2">Uncharacterized protein</fullName>
    </submittedName>
</protein>
<dbReference type="AlphaFoldDB" id="A0A644U9F2"/>
<comment type="caution">
    <text evidence="2">The sequence shown here is derived from an EMBL/GenBank/DDBJ whole genome shotgun (WGS) entry which is preliminary data.</text>
</comment>
<proteinExistence type="predicted"/>
<feature type="region of interest" description="Disordered" evidence="1">
    <location>
        <begin position="347"/>
        <end position="371"/>
    </location>
</feature>
<evidence type="ECO:0000256" key="1">
    <source>
        <dbReference type="SAM" id="MobiDB-lite"/>
    </source>
</evidence>